<dbReference type="SMART" id="SM00184">
    <property type="entry name" value="RING"/>
    <property type="match status" value="1"/>
</dbReference>
<dbReference type="GO" id="GO:0016818">
    <property type="term" value="F:hydrolase activity, acting on acid anhydrides, in phosphorus-containing anhydrides"/>
    <property type="evidence" value="ECO:0007669"/>
    <property type="project" value="InterPro"/>
</dbReference>
<dbReference type="Gene3D" id="3.40.50.300">
    <property type="entry name" value="P-loop containing nucleotide triphosphate hydrolases"/>
    <property type="match status" value="1"/>
</dbReference>
<evidence type="ECO:0000259" key="13">
    <source>
        <dbReference type="PROSITE" id="PS50089"/>
    </source>
</evidence>
<feature type="region of interest" description="Disordered" evidence="12">
    <location>
        <begin position="1"/>
        <end position="88"/>
    </location>
</feature>
<dbReference type="GO" id="GO:0003676">
    <property type="term" value="F:nucleic acid binding"/>
    <property type="evidence" value="ECO:0007669"/>
    <property type="project" value="InterPro"/>
</dbReference>
<dbReference type="InterPro" id="IPR050628">
    <property type="entry name" value="SNF2_RAD54_helicase_TF"/>
</dbReference>
<dbReference type="InterPro" id="IPR038718">
    <property type="entry name" value="SNF2-like_sf"/>
</dbReference>
<dbReference type="Pfam" id="PF00271">
    <property type="entry name" value="Helicase_C"/>
    <property type="match status" value="1"/>
</dbReference>
<evidence type="ECO:0000256" key="6">
    <source>
        <dbReference type="ARBA" id="ARBA00022801"/>
    </source>
</evidence>
<evidence type="ECO:0000256" key="3">
    <source>
        <dbReference type="ARBA" id="ARBA00022723"/>
    </source>
</evidence>
<dbReference type="InterPro" id="IPR014905">
    <property type="entry name" value="HIRAN"/>
</dbReference>
<keyword evidence="17" id="KW-1185">Reference proteome</keyword>
<evidence type="ECO:0000256" key="8">
    <source>
        <dbReference type="ARBA" id="ARBA00022833"/>
    </source>
</evidence>
<accession>A0A9W8SGQ8</accession>
<evidence type="ECO:0000313" key="16">
    <source>
        <dbReference type="EMBL" id="KAJ4270360.1"/>
    </source>
</evidence>
<comment type="subcellular location">
    <subcellularLocation>
        <location evidence="1">Nucleus</location>
    </subcellularLocation>
</comment>
<evidence type="ECO:0000256" key="4">
    <source>
        <dbReference type="ARBA" id="ARBA00022741"/>
    </source>
</evidence>
<dbReference type="PROSITE" id="PS50089">
    <property type="entry name" value="ZF_RING_2"/>
    <property type="match status" value="1"/>
</dbReference>
<dbReference type="SUPFAM" id="SSF57850">
    <property type="entry name" value="RING/U-box"/>
    <property type="match status" value="1"/>
</dbReference>
<evidence type="ECO:0000256" key="9">
    <source>
        <dbReference type="ARBA" id="ARBA00022840"/>
    </source>
</evidence>
<dbReference type="Gene3D" id="3.30.70.2330">
    <property type="match status" value="1"/>
</dbReference>
<comment type="caution">
    <text evidence="16">The sequence shown here is derived from an EMBL/GenBank/DDBJ whole genome shotgun (WGS) entry which is preliminary data.</text>
</comment>
<keyword evidence="7" id="KW-0347">Helicase</keyword>
<keyword evidence="10" id="KW-0539">Nucleus</keyword>
<name>A0A9W8SGQ8_9HYPO</name>
<dbReference type="InterPro" id="IPR001650">
    <property type="entry name" value="Helicase_C-like"/>
</dbReference>
<dbReference type="PANTHER" id="PTHR45626:SF11">
    <property type="entry name" value="FAMILY HELICASE, PUTATIVE (AFU_ORTHOLOGUE AFUA_5G06590)-RELATED"/>
    <property type="match status" value="1"/>
</dbReference>
<proteinExistence type="inferred from homology"/>
<dbReference type="InterPro" id="IPR017907">
    <property type="entry name" value="Znf_RING_CS"/>
</dbReference>
<dbReference type="Pfam" id="PF08797">
    <property type="entry name" value="HIRAN"/>
    <property type="match status" value="1"/>
</dbReference>
<dbReference type="SMART" id="SM00910">
    <property type="entry name" value="HIRAN"/>
    <property type="match status" value="1"/>
</dbReference>
<dbReference type="OrthoDB" id="448448at2759"/>
<dbReference type="InterPro" id="IPR001841">
    <property type="entry name" value="Znf_RING"/>
</dbReference>
<reference evidence="16" key="1">
    <citation type="submission" date="2022-09" db="EMBL/GenBank/DDBJ databases">
        <title>Fusarium specimens isolated from Avocado Roots.</title>
        <authorList>
            <person name="Stajich J."/>
            <person name="Roper C."/>
            <person name="Heimlech-Rivalta G."/>
        </authorList>
    </citation>
    <scope>NUCLEOTIDE SEQUENCE</scope>
    <source>
        <strain evidence="16">CF00136</strain>
    </source>
</reference>
<gene>
    <name evidence="16" type="ORF">NW762_002039</name>
</gene>
<dbReference type="InterPro" id="IPR014001">
    <property type="entry name" value="Helicase_ATP-bd"/>
</dbReference>
<dbReference type="Pfam" id="PF00176">
    <property type="entry name" value="SNF2-rel_dom"/>
    <property type="match status" value="1"/>
</dbReference>
<dbReference type="EMBL" id="JAOQAZ010000002">
    <property type="protein sequence ID" value="KAJ4270360.1"/>
    <property type="molecule type" value="Genomic_DNA"/>
</dbReference>
<dbReference type="GO" id="GO:0006281">
    <property type="term" value="P:DNA repair"/>
    <property type="evidence" value="ECO:0007669"/>
    <property type="project" value="TreeGrafter"/>
</dbReference>
<dbReference type="Gene3D" id="3.40.50.10810">
    <property type="entry name" value="Tandem AAA-ATPase domain"/>
    <property type="match status" value="1"/>
</dbReference>
<evidence type="ECO:0000259" key="15">
    <source>
        <dbReference type="PROSITE" id="PS51194"/>
    </source>
</evidence>
<feature type="compositionally biased region" description="Polar residues" evidence="12">
    <location>
        <begin position="54"/>
        <end position="68"/>
    </location>
</feature>
<evidence type="ECO:0000256" key="2">
    <source>
        <dbReference type="ARBA" id="ARBA00007025"/>
    </source>
</evidence>
<dbReference type="PROSITE" id="PS51192">
    <property type="entry name" value="HELICASE_ATP_BIND_1"/>
    <property type="match status" value="1"/>
</dbReference>
<protein>
    <recommendedName>
        <fullName evidence="18">Helicase-like transcription factor</fullName>
    </recommendedName>
</protein>
<sequence length="902" mass="100818">MPRKAKRAHELIDLTGDDESETRQKRPARANANGQPSQHQRAPSFYPGQGGSSVYGNSSSQNAPSSTADPEYLDLTQDDDGPSPELYGTHAGKIVGVRYYRGYASPGETVVCRREPNNQYDENAIRVDNVVGEQIGHLPRKIVEKLAPYVDRGDIVLEAQLTGEKGFYDCPVKLFFYGPSDPEERARIGDSLKQDKLVKATELKNTQKEAEARKKAAMGLTNGSSTQGLGSELLVPQKPEVTMENVLQKSEAVEMCKGGDAIKSLAIAEDELEKLPMAKQPEGLKAQLLPYQLQGLAWMTSKEKPKFPAKGSKDIVQLWQRDAQDRCWNIASGFVTKTTPDLLSGGILADDMGLGKTIQIISLILTGGKGPTLIVAPVSVMSNWSQQIRRHVHKDKQPNIFIYHGGERVGATQLKSYDVVITSYGRLARERDQGVRRALTSEDIKWRRVVLDEGHTIRNARTKVAQAACEINAESRWVLTGTPIVNSVKDLHSLVKFLHITGGIEQSEIFNSKISRRLDSGDSAGETLLQALMHDLCLRRKKDMKFVDLKLPPKKEYVHKISFREDEKRKYDALLDEARGELEQWQAESRAGSQVGQKGRFQNVLERLLRLRQVCNHWTLCKDRVSDILNLLDEHEVVPLNDKNRGLLQDALRLYIESQEDCAICYDTPTDPVITTCKHVFCRNCILRAIQLQHKCPLCRNKLDENGLLEPAPEGADDEDMADFDAETKSSKTEAMLQILKATVRKEGSKVVVFSQWTSFLNIIEVQLKAEGVGYTRIDGSMKADKRDKAMEALDNDPNTRVMLASLAVCSVGLNLVAADTVILSDSWWAPAIEDQAIDRVHRLGQTRETTIFRLVMESSVEERVLDVQGEKRELVTKAFREKNAKKKRENTRAADISKLLG</sequence>
<dbReference type="GO" id="GO:0008270">
    <property type="term" value="F:zinc ion binding"/>
    <property type="evidence" value="ECO:0007669"/>
    <property type="project" value="UniProtKB-KW"/>
</dbReference>
<feature type="domain" description="Helicase C-terminal" evidence="15">
    <location>
        <begin position="736"/>
        <end position="884"/>
    </location>
</feature>
<evidence type="ECO:0000256" key="5">
    <source>
        <dbReference type="ARBA" id="ARBA00022771"/>
    </source>
</evidence>
<evidence type="ECO:0000259" key="14">
    <source>
        <dbReference type="PROSITE" id="PS51192"/>
    </source>
</evidence>
<dbReference type="PROSITE" id="PS51194">
    <property type="entry name" value="HELICASE_CTER"/>
    <property type="match status" value="1"/>
</dbReference>
<keyword evidence="6" id="KW-0378">Hydrolase</keyword>
<dbReference type="InterPro" id="IPR049730">
    <property type="entry name" value="SNF2/RAD54-like_C"/>
</dbReference>
<keyword evidence="8" id="KW-0862">Zinc</keyword>
<dbReference type="PROSITE" id="PS00518">
    <property type="entry name" value="ZF_RING_1"/>
    <property type="match status" value="1"/>
</dbReference>
<keyword evidence="5 11" id="KW-0863">Zinc-finger</keyword>
<evidence type="ECO:0000256" key="10">
    <source>
        <dbReference type="ARBA" id="ARBA00023242"/>
    </source>
</evidence>
<evidence type="ECO:0000256" key="11">
    <source>
        <dbReference type="PROSITE-ProRule" id="PRU00175"/>
    </source>
</evidence>
<dbReference type="GO" id="GO:0005634">
    <property type="term" value="C:nucleus"/>
    <property type="evidence" value="ECO:0007669"/>
    <property type="project" value="UniProtKB-SubCell"/>
</dbReference>
<keyword evidence="4" id="KW-0547">Nucleotide-binding</keyword>
<keyword evidence="9" id="KW-0067">ATP-binding</keyword>
<evidence type="ECO:0000256" key="1">
    <source>
        <dbReference type="ARBA" id="ARBA00004123"/>
    </source>
</evidence>
<dbReference type="AlphaFoldDB" id="A0A9W8SGQ8"/>
<feature type="compositionally biased region" description="Polar residues" evidence="12">
    <location>
        <begin position="32"/>
        <end position="41"/>
    </location>
</feature>
<feature type="domain" description="Helicase ATP-binding" evidence="14">
    <location>
        <begin position="337"/>
        <end position="501"/>
    </location>
</feature>
<feature type="domain" description="RING-type" evidence="13">
    <location>
        <begin position="662"/>
        <end position="700"/>
    </location>
</feature>
<keyword evidence="3" id="KW-0479">Metal-binding</keyword>
<dbReference type="InterPro" id="IPR027417">
    <property type="entry name" value="P-loop_NTPase"/>
</dbReference>
<dbReference type="Pfam" id="PF13923">
    <property type="entry name" value="zf-C3HC4_2"/>
    <property type="match status" value="1"/>
</dbReference>
<dbReference type="SMART" id="SM00487">
    <property type="entry name" value="DEXDc"/>
    <property type="match status" value="1"/>
</dbReference>
<dbReference type="Proteomes" id="UP001152049">
    <property type="component" value="Unassembled WGS sequence"/>
</dbReference>
<dbReference type="InterPro" id="IPR013083">
    <property type="entry name" value="Znf_RING/FYVE/PHD"/>
</dbReference>
<dbReference type="SMART" id="SM00490">
    <property type="entry name" value="HELICc"/>
    <property type="match status" value="1"/>
</dbReference>
<evidence type="ECO:0008006" key="18">
    <source>
        <dbReference type="Google" id="ProtNLM"/>
    </source>
</evidence>
<dbReference type="PANTHER" id="PTHR45626">
    <property type="entry name" value="TRANSCRIPTION TERMINATION FACTOR 2-RELATED"/>
    <property type="match status" value="1"/>
</dbReference>
<dbReference type="CDD" id="cd18793">
    <property type="entry name" value="SF2_C_SNF"/>
    <property type="match status" value="1"/>
</dbReference>
<evidence type="ECO:0000256" key="12">
    <source>
        <dbReference type="SAM" id="MobiDB-lite"/>
    </source>
</evidence>
<organism evidence="16 17">
    <name type="scientific">Fusarium torreyae</name>
    <dbReference type="NCBI Taxonomy" id="1237075"/>
    <lineage>
        <taxon>Eukaryota</taxon>
        <taxon>Fungi</taxon>
        <taxon>Dikarya</taxon>
        <taxon>Ascomycota</taxon>
        <taxon>Pezizomycotina</taxon>
        <taxon>Sordariomycetes</taxon>
        <taxon>Hypocreomycetidae</taxon>
        <taxon>Hypocreales</taxon>
        <taxon>Nectriaceae</taxon>
        <taxon>Fusarium</taxon>
    </lineage>
</organism>
<evidence type="ECO:0000256" key="7">
    <source>
        <dbReference type="ARBA" id="ARBA00022806"/>
    </source>
</evidence>
<dbReference type="GO" id="GO:0008094">
    <property type="term" value="F:ATP-dependent activity, acting on DNA"/>
    <property type="evidence" value="ECO:0007669"/>
    <property type="project" value="TreeGrafter"/>
</dbReference>
<dbReference type="SUPFAM" id="SSF52540">
    <property type="entry name" value="P-loop containing nucleoside triphosphate hydrolases"/>
    <property type="match status" value="2"/>
</dbReference>
<evidence type="ECO:0000313" key="17">
    <source>
        <dbReference type="Proteomes" id="UP001152049"/>
    </source>
</evidence>
<dbReference type="Gene3D" id="3.30.40.10">
    <property type="entry name" value="Zinc/RING finger domain, C3HC4 (zinc finger)"/>
    <property type="match status" value="1"/>
</dbReference>
<comment type="similarity">
    <text evidence="2">Belongs to the SNF2/RAD54 helicase family.</text>
</comment>
<dbReference type="InterPro" id="IPR000330">
    <property type="entry name" value="SNF2_N"/>
</dbReference>
<dbReference type="GO" id="GO:0005524">
    <property type="term" value="F:ATP binding"/>
    <property type="evidence" value="ECO:0007669"/>
    <property type="project" value="UniProtKB-KW"/>
</dbReference>
<dbReference type="GO" id="GO:0004386">
    <property type="term" value="F:helicase activity"/>
    <property type="evidence" value="ECO:0007669"/>
    <property type="project" value="UniProtKB-KW"/>
</dbReference>